<dbReference type="InterPro" id="IPR013096">
    <property type="entry name" value="Cupin_2"/>
</dbReference>
<evidence type="ECO:0000259" key="4">
    <source>
        <dbReference type="PROSITE" id="PS01124"/>
    </source>
</evidence>
<gene>
    <name evidence="5" type="ORF">IC609_15565</name>
</gene>
<dbReference type="PROSITE" id="PS01124">
    <property type="entry name" value="HTH_ARAC_FAMILY_2"/>
    <property type="match status" value="1"/>
</dbReference>
<dbReference type="Pfam" id="PF07883">
    <property type="entry name" value="Cupin_2"/>
    <property type="match status" value="1"/>
</dbReference>
<organism evidence="5 6">
    <name type="scientific">Limnohabitans radicicola</name>
    <dbReference type="NCBI Taxonomy" id="2771427"/>
    <lineage>
        <taxon>Bacteria</taxon>
        <taxon>Pseudomonadati</taxon>
        <taxon>Pseudomonadota</taxon>
        <taxon>Betaproteobacteria</taxon>
        <taxon>Burkholderiales</taxon>
        <taxon>Comamonadaceae</taxon>
        <taxon>Limnohabitans</taxon>
    </lineage>
</organism>
<dbReference type="SUPFAM" id="SSF46689">
    <property type="entry name" value="Homeodomain-like"/>
    <property type="match status" value="2"/>
</dbReference>
<dbReference type="Pfam" id="PF12833">
    <property type="entry name" value="HTH_18"/>
    <property type="match status" value="1"/>
</dbReference>
<reference evidence="5" key="1">
    <citation type="submission" date="2020-09" db="EMBL/GenBank/DDBJ databases">
        <title>Genome seq and assembly of Limnohabitants sp.</title>
        <authorList>
            <person name="Chhetri G."/>
        </authorList>
    </citation>
    <scope>NUCLEOTIDE SEQUENCE</scope>
    <source>
        <strain evidence="5">JUR4</strain>
    </source>
</reference>
<dbReference type="AlphaFoldDB" id="A0A927FI75"/>
<dbReference type="Gene3D" id="1.10.10.60">
    <property type="entry name" value="Homeodomain-like"/>
    <property type="match status" value="2"/>
</dbReference>
<dbReference type="Proteomes" id="UP000647424">
    <property type="component" value="Unassembled WGS sequence"/>
</dbReference>
<dbReference type="PANTHER" id="PTHR43280:SF27">
    <property type="entry name" value="TRANSCRIPTIONAL REGULATOR MTLR"/>
    <property type="match status" value="1"/>
</dbReference>
<keyword evidence="6" id="KW-1185">Reference proteome</keyword>
<keyword evidence="2" id="KW-0238">DNA-binding</keyword>
<evidence type="ECO:0000256" key="1">
    <source>
        <dbReference type="ARBA" id="ARBA00023015"/>
    </source>
</evidence>
<dbReference type="InterPro" id="IPR011051">
    <property type="entry name" value="RmlC_Cupin_sf"/>
</dbReference>
<evidence type="ECO:0000313" key="6">
    <source>
        <dbReference type="Proteomes" id="UP000647424"/>
    </source>
</evidence>
<name>A0A927FI75_9BURK</name>
<feature type="domain" description="HTH araC/xylS-type" evidence="4">
    <location>
        <begin position="167"/>
        <end position="265"/>
    </location>
</feature>
<keyword evidence="3" id="KW-0804">Transcription</keyword>
<dbReference type="GO" id="GO:0003700">
    <property type="term" value="F:DNA-binding transcription factor activity"/>
    <property type="evidence" value="ECO:0007669"/>
    <property type="project" value="InterPro"/>
</dbReference>
<evidence type="ECO:0000313" key="5">
    <source>
        <dbReference type="EMBL" id="MBD8051954.1"/>
    </source>
</evidence>
<evidence type="ECO:0000256" key="3">
    <source>
        <dbReference type="ARBA" id="ARBA00023163"/>
    </source>
</evidence>
<accession>A0A927FI75</accession>
<dbReference type="SUPFAM" id="SSF51182">
    <property type="entry name" value="RmlC-like cupins"/>
    <property type="match status" value="1"/>
</dbReference>
<keyword evidence="1" id="KW-0805">Transcription regulation</keyword>
<dbReference type="InterPro" id="IPR018060">
    <property type="entry name" value="HTH_AraC"/>
</dbReference>
<dbReference type="InterPro" id="IPR014710">
    <property type="entry name" value="RmlC-like_jellyroll"/>
</dbReference>
<sequence length="266" mass="29657">MHMKLERFNGERHRHPQAELTWVVQGAGVRFVGDSAAPFEDGDLVLVGPDVPHLWVSHADDVGKPHELCVAQFPVNLLETLSVPEWGDVSDLLRRASQGLVIQAPVCSDVQGLLLRMQAEQGLTRLALLLEILGLLVKHPSALQTLSSASVVVASGRGSDQTDRRIDRVVRWIQDNLAQNLRIEDAAAQVHVSPAAFSRFFRRSLGKTFTEYVNDLRCTEAAIQLRKTDKPVATVALDCGFTTMSHFNRQFLLRHGQTPRRYRKSV</sequence>
<comment type="caution">
    <text evidence="5">The sequence shown here is derived from an EMBL/GenBank/DDBJ whole genome shotgun (WGS) entry which is preliminary data.</text>
</comment>
<dbReference type="EMBL" id="JACYFT010000005">
    <property type="protein sequence ID" value="MBD8051954.1"/>
    <property type="molecule type" value="Genomic_DNA"/>
</dbReference>
<dbReference type="InterPro" id="IPR009057">
    <property type="entry name" value="Homeodomain-like_sf"/>
</dbReference>
<dbReference type="PANTHER" id="PTHR43280">
    <property type="entry name" value="ARAC-FAMILY TRANSCRIPTIONAL REGULATOR"/>
    <property type="match status" value="1"/>
</dbReference>
<protein>
    <submittedName>
        <fullName evidence="5">Helix-turn-helix domain-containing protein</fullName>
    </submittedName>
</protein>
<evidence type="ECO:0000256" key="2">
    <source>
        <dbReference type="ARBA" id="ARBA00023125"/>
    </source>
</evidence>
<dbReference type="Gene3D" id="2.60.120.10">
    <property type="entry name" value="Jelly Rolls"/>
    <property type="match status" value="1"/>
</dbReference>
<dbReference type="SMART" id="SM00342">
    <property type="entry name" value="HTH_ARAC"/>
    <property type="match status" value="1"/>
</dbReference>
<dbReference type="GO" id="GO:0043565">
    <property type="term" value="F:sequence-specific DNA binding"/>
    <property type="evidence" value="ECO:0007669"/>
    <property type="project" value="InterPro"/>
</dbReference>
<proteinExistence type="predicted"/>